<dbReference type="Gene3D" id="2.60.120.650">
    <property type="entry name" value="Cupin"/>
    <property type="match status" value="3"/>
</dbReference>
<keyword evidence="9" id="KW-1185">Reference proteome</keyword>
<feature type="compositionally biased region" description="Basic and acidic residues" evidence="6">
    <location>
        <begin position="641"/>
        <end position="656"/>
    </location>
</feature>
<sequence length="1080" mass="121513">MDSLEVLVAHIQGFLSNFNDLSHLHSLLKQSEDYLRYQANRLASVLGQLDPSKHSLGNLFILEAVIPNSSSKQKAGELVPIVANFIHSCVSDQIRLAPEKFISVCKRFKDDVILLGAPIRGVASMRIAVQKLRPSSEHLTALHPDFLLLCILAKGYKAGLGMLEEDDIFEVDQPRNLFLYCYYGGMICIGQKRFGKALELLKNVFTAPMNLLNAIAVEAYKKYILISLIHNGQFSTTLPKYTSSIAGRHLKNYSQILLGNYMSMMDLGVVGDVDTVGFLIRAYCKDGNFEEGSECINYTFTYESSLPVGRLVVQLADNAQSHWMRGLPVIVRNVLEKTFGLSWEPMVMWRAFRGAKGNLEEEIRNVKVIDCLDWCEVEIDIHQFFSGYLEDPKSGLLNLATKLPDNCSKPDLIPKTYIAYGFSEELGRGDSVTKLHCDMSDAVNGLTYTTEVKITSWQQNIIKHTQKENEVDDLMELNVEINDASDEATRKSFNQPCEGEKPELAKQVVILDNQSSSLKDIVSSNCGENLHYNSLLERSGRVDDVTCSHGVENTLLSEGQIFGQNVIEEAVGVKMTKLDKYHTVRQGHHKCQDVSHSISIVPESTDLELIKREKQNERSTSEQDDFYNSVSVNKDATVPEPQKKDQSTKGDSIHKNDTSKVVNRGAVWDIFRREDVPKLMEYLDKHQNEFRDRNNLPVNAFLESLHIYLNLTGRYSFIIWRFDSCVYDNIQSERSLCRTLDIVQYLGDAVFIPAGCPHQVRNKQSCIKVALDIVSPENVQECVRLTEEFRLLPKNHRAKEDKLEVKKMTLHAVNSTVLEARSLISKLSSKNGGKQGLGLRHFLAQARKCRGEHLMLRHFLAQVPRSDVEVEVEVEDLFISGNLVMFLRRITGTSRPFVARFFTTGNNHPDLPNAIAELNKHAQKPKVYTIGPLSALLSFKINSSSSTSLRAVDRSCLTWLDLQQLKSVLYVSFGSIAVVTAKQLLEFWYGIVNSDKPFLWVMRPDSIIGEHQILEELMLATKERGCMVDWSPQEEVLAHSSIGGFLTHSGWNSTLEAITAGVPMLCAGHILRTNKLIAGT</sequence>
<dbReference type="InterPro" id="IPR055089">
    <property type="entry name" value="COP9_N"/>
</dbReference>
<dbReference type="SMART" id="SM00558">
    <property type="entry name" value="JmjC"/>
    <property type="match status" value="1"/>
</dbReference>
<feature type="region of interest" description="Disordered" evidence="6">
    <location>
        <begin position="613"/>
        <end position="656"/>
    </location>
</feature>
<feature type="domain" description="JmjC" evidence="7">
    <location>
        <begin position="392"/>
        <end position="790"/>
    </location>
</feature>
<dbReference type="GO" id="GO:0003712">
    <property type="term" value="F:transcription coregulator activity"/>
    <property type="evidence" value="ECO:0007669"/>
    <property type="project" value="TreeGrafter"/>
</dbReference>
<dbReference type="InterPro" id="IPR045109">
    <property type="entry name" value="LSDs-like"/>
</dbReference>
<dbReference type="GO" id="GO:0046872">
    <property type="term" value="F:metal ion binding"/>
    <property type="evidence" value="ECO:0007669"/>
    <property type="project" value="UniProtKB-KW"/>
</dbReference>
<dbReference type="PANTHER" id="PTHR12549:SF38">
    <property type="entry name" value="JMJC DOMAIN-CONTAINING HISTONE DEMETHYLASE 2, ISOFORM A"/>
    <property type="match status" value="1"/>
</dbReference>
<comment type="similarity">
    <text evidence="2">Belongs to the JARID1 histone demethylase family.</text>
</comment>
<evidence type="ECO:0000256" key="5">
    <source>
        <dbReference type="ARBA" id="ARBA00023242"/>
    </source>
</evidence>
<comment type="subcellular location">
    <subcellularLocation>
        <location evidence="1">Nucleus</location>
    </subcellularLocation>
</comment>
<evidence type="ECO:0000256" key="4">
    <source>
        <dbReference type="ARBA" id="ARBA00022723"/>
    </source>
</evidence>
<evidence type="ECO:0000256" key="6">
    <source>
        <dbReference type="SAM" id="MobiDB-lite"/>
    </source>
</evidence>
<evidence type="ECO:0000313" key="9">
    <source>
        <dbReference type="Proteomes" id="UP000541444"/>
    </source>
</evidence>
<evidence type="ECO:0000256" key="3">
    <source>
        <dbReference type="ARBA" id="ARBA00022679"/>
    </source>
</evidence>
<dbReference type="GO" id="GO:0006357">
    <property type="term" value="P:regulation of transcription by RNA polymerase II"/>
    <property type="evidence" value="ECO:0007669"/>
    <property type="project" value="TreeGrafter"/>
</dbReference>
<dbReference type="PANTHER" id="PTHR12549">
    <property type="entry name" value="JMJC DOMAIN-CONTAINING HISTONE DEMETHYLATION PROTEIN"/>
    <property type="match status" value="1"/>
</dbReference>
<gene>
    <name evidence="8" type="ORF">GIB67_007191</name>
</gene>
<dbReference type="SUPFAM" id="SSF53756">
    <property type="entry name" value="UDP-Glycosyltransferase/glycogen phosphorylase"/>
    <property type="match status" value="1"/>
</dbReference>
<evidence type="ECO:0000313" key="8">
    <source>
        <dbReference type="EMBL" id="KAF6165206.1"/>
    </source>
</evidence>
<organism evidence="8 9">
    <name type="scientific">Kingdonia uniflora</name>
    <dbReference type="NCBI Taxonomy" id="39325"/>
    <lineage>
        <taxon>Eukaryota</taxon>
        <taxon>Viridiplantae</taxon>
        <taxon>Streptophyta</taxon>
        <taxon>Embryophyta</taxon>
        <taxon>Tracheophyta</taxon>
        <taxon>Spermatophyta</taxon>
        <taxon>Magnoliopsida</taxon>
        <taxon>Ranunculales</taxon>
        <taxon>Circaeasteraceae</taxon>
        <taxon>Kingdonia</taxon>
    </lineage>
</organism>
<dbReference type="PROSITE" id="PS51184">
    <property type="entry name" value="JMJC"/>
    <property type="match status" value="1"/>
</dbReference>
<dbReference type="GO" id="GO:0000785">
    <property type="term" value="C:chromatin"/>
    <property type="evidence" value="ECO:0007669"/>
    <property type="project" value="TreeGrafter"/>
</dbReference>
<dbReference type="Pfam" id="PF02373">
    <property type="entry name" value="JmjC"/>
    <property type="match status" value="1"/>
</dbReference>
<dbReference type="CDD" id="cd03784">
    <property type="entry name" value="GT1_Gtf-like"/>
    <property type="match status" value="1"/>
</dbReference>
<dbReference type="Proteomes" id="UP000541444">
    <property type="component" value="Unassembled WGS sequence"/>
</dbReference>
<proteinExistence type="inferred from homology"/>
<dbReference type="Gene3D" id="3.40.50.2000">
    <property type="entry name" value="Glycogen Phosphorylase B"/>
    <property type="match status" value="2"/>
</dbReference>
<dbReference type="GO" id="GO:0032454">
    <property type="term" value="F:histone H3K9 demethylase activity"/>
    <property type="evidence" value="ECO:0007669"/>
    <property type="project" value="InterPro"/>
</dbReference>
<evidence type="ECO:0000256" key="2">
    <source>
        <dbReference type="ARBA" id="ARBA00006801"/>
    </source>
</evidence>
<name>A0A7J7NDG1_9MAGN</name>
<dbReference type="EMBL" id="JACGCM010000858">
    <property type="protein sequence ID" value="KAF6165206.1"/>
    <property type="molecule type" value="Genomic_DNA"/>
</dbReference>
<keyword evidence="4" id="KW-0479">Metal-binding</keyword>
<evidence type="ECO:0000256" key="1">
    <source>
        <dbReference type="ARBA" id="ARBA00004123"/>
    </source>
</evidence>
<dbReference type="InterPro" id="IPR002213">
    <property type="entry name" value="UDP_glucos_trans"/>
</dbReference>
<dbReference type="Pfam" id="PF22788">
    <property type="entry name" value="COP9_hel_rpt"/>
    <property type="match status" value="1"/>
</dbReference>
<dbReference type="GO" id="GO:0008194">
    <property type="term" value="F:UDP-glycosyltransferase activity"/>
    <property type="evidence" value="ECO:0007669"/>
    <property type="project" value="InterPro"/>
</dbReference>
<dbReference type="AlphaFoldDB" id="A0A7J7NDG1"/>
<dbReference type="SUPFAM" id="SSF51197">
    <property type="entry name" value="Clavaminate synthase-like"/>
    <property type="match status" value="1"/>
</dbReference>
<keyword evidence="5" id="KW-0539">Nucleus</keyword>
<dbReference type="OrthoDB" id="1667110at2759"/>
<evidence type="ECO:0000259" key="7">
    <source>
        <dbReference type="PROSITE" id="PS51184"/>
    </source>
</evidence>
<protein>
    <recommendedName>
        <fullName evidence="7">JmjC domain-containing protein</fullName>
    </recommendedName>
</protein>
<comment type="caution">
    <text evidence="8">The sequence shown here is derived from an EMBL/GenBank/DDBJ whole genome shotgun (WGS) entry which is preliminary data.</text>
</comment>
<accession>A0A7J7NDG1</accession>
<dbReference type="GO" id="GO:0031490">
    <property type="term" value="F:chromatin DNA binding"/>
    <property type="evidence" value="ECO:0007669"/>
    <property type="project" value="TreeGrafter"/>
</dbReference>
<dbReference type="Pfam" id="PF00201">
    <property type="entry name" value="UDPGT"/>
    <property type="match status" value="1"/>
</dbReference>
<dbReference type="InterPro" id="IPR003347">
    <property type="entry name" value="JmjC_dom"/>
</dbReference>
<keyword evidence="3" id="KW-0808">Transferase</keyword>
<dbReference type="GO" id="GO:0000118">
    <property type="term" value="C:histone deacetylase complex"/>
    <property type="evidence" value="ECO:0007669"/>
    <property type="project" value="TreeGrafter"/>
</dbReference>
<reference evidence="8 9" key="1">
    <citation type="journal article" date="2020" name="IScience">
        <title>Genome Sequencing of the Endangered Kingdonia uniflora (Circaeasteraceae, Ranunculales) Reveals Potential Mechanisms of Evolutionary Specialization.</title>
        <authorList>
            <person name="Sun Y."/>
            <person name="Deng T."/>
            <person name="Zhang A."/>
            <person name="Moore M.J."/>
            <person name="Landis J.B."/>
            <person name="Lin N."/>
            <person name="Zhang H."/>
            <person name="Zhang X."/>
            <person name="Huang J."/>
            <person name="Zhang X."/>
            <person name="Sun H."/>
            <person name="Wang H."/>
        </authorList>
    </citation>
    <scope>NUCLEOTIDE SEQUENCE [LARGE SCALE GENOMIC DNA]</scope>
    <source>
        <strain evidence="8">TB1705</strain>
        <tissue evidence="8">Leaf</tissue>
    </source>
</reference>